<dbReference type="InterPro" id="IPR039901">
    <property type="entry name" value="Kdotransferase"/>
</dbReference>
<name>A0A1M5CZG4_VIBGA</name>
<organism evidence="14 15">
    <name type="scientific">Vibrio gazogenes DSM 21264 = NBRC 103151</name>
    <dbReference type="NCBI Taxonomy" id="1123492"/>
    <lineage>
        <taxon>Bacteria</taxon>
        <taxon>Pseudomonadati</taxon>
        <taxon>Pseudomonadota</taxon>
        <taxon>Gammaproteobacteria</taxon>
        <taxon>Vibrionales</taxon>
        <taxon>Vibrionaceae</taxon>
        <taxon>Vibrio</taxon>
    </lineage>
</organism>
<evidence type="ECO:0000256" key="6">
    <source>
        <dbReference type="ARBA" id="ARBA00022679"/>
    </source>
</evidence>
<dbReference type="SUPFAM" id="SSF53756">
    <property type="entry name" value="UDP-Glycosyltransferase/glycogen phosphorylase"/>
    <property type="match status" value="1"/>
</dbReference>
<comment type="catalytic activity">
    <reaction evidence="9 12">
        <text>lipid IVA (E. coli) + CMP-3-deoxy-beta-D-manno-octulosonate = alpha-Kdo-(2-&gt;6)-lipid IVA (E. coli) + CMP + H(+)</text>
        <dbReference type="Rhea" id="RHEA:28066"/>
        <dbReference type="ChEBI" id="CHEBI:15378"/>
        <dbReference type="ChEBI" id="CHEBI:58603"/>
        <dbReference type="ChEBI" id="CHEBI:60364"/>
        <dbReference type="ChEBI" id="CHEBI:60377"/>
        <dbReference type="ChEBI" id="CHEBI:85987"/>
        <dbReference type="EC" id="2.4.99.12"/>
    </reaction>
</comment>
<keyword evidence="12" id="KW-0812">Transmembrane</keyword>
<keyword evidence="12" id="KW-1003">Cell membrane</keyword>
<dbReference type="PANTHER" id="PTHR42755:SF1">
    <property type="entry name" value="3-DEOXY-D-MANNO-OCTULOSONIC ACID TRANSFERASE, MITOCHONDRIAL-RELATED"/>
    <property type="match status" value="1"/>
</dbReference>
<dbReference type="InterPro" id="IPR038107">
    <property type="entry name" value="Glycos_transf_N_sf"/>
</dbReference>
<reference evidence="15" key="1">
    <citation type="submission" date="2016-11" db="EMBL/GenBank/DDBJ databases">
        <authorList>
            <person name="Varghese N."/>
            <person name="Submissions S."/>
        </authorList>
    </citation>
    <scope>NUCLEOTIDE SEQUENCE [LARGE SCALE GENOMIC DNA]</scope>
    <source>
        <strain evidence="15">DSM 21264</strain>
    </source>
</reference>
<evidence type="ECO:0000256" key="12">
    <source>
        <dbReference type="RuleBase" id="RU365103"/>
    </source>
</evidence>
<evidence type="ECO:0000256" key="11">
    <source>
        <dbReference type="PIRSR" id="PIRSR639901-2"/>
    </source>
</evidence>
<evidence type="ECO:0000256" key="3">
    <source>
        <dbReference type="ARBA" id="ARBA00006380"/>
    </source>
</evidence>
<dbReference type="PANTHER" id="PTHR42755">
    <property type="entry name" value="3-DEOXY-MANNO-OCTULOSONATE CYTIDYLYLTRANSFERASE"/>
    <property type="match status" value="1"/>
</dbReference>
<comment type="pathway">
    <text evidence="2 12">Bacterial outer membrane biogenesis; LPS core biosynthesis.</text>
</comment>
<evidence type="ECO:0000256" key="8">
    <source>
        <dbReference type="ARBA" id="ARBA00031445"/>
    </source>
</evidence>
<keyword evidence="15" id="KW-1185">Reference proteome</keyword>
<keyword evidence="6 12" id="KW-0808">Transferase</keyword>
<keyword evidence="7" id="KW-0735">Signal-anchor</keyword>
<evidence type="ECO:0000256" key="4">
    <source>
        <dbReference type="ARBA" id="ARBA00012621"/>
    </source>
</evidence>
<evidence type="ECO:0000256" key="7">
    <source>
        <dbReference type="ARBA" id="ARBA00022968"/>
    </source>
</evidence>
<evidence type="ECO:0000256" key="2">
    <source>
        <dbReference type="ARBA" id="ARBA00004713"/>
    </source>
</evidence>
<dbReference type="AlphaFoldDB" id="A0A1M5CZG4"/>
<dbReference type="NCBIfam" id="NF004388">
    <property type="entry name" value="PRK05749.1-4"/>
    <property type="match status" value="1"/>
</dbReference>
<keyword evidence="12" id="KW-1133">Transmembrane helix</keyword>
<dbReference type="FunFam" id="3.40.50.2000:FF:000032">
    <property type="entry name" value="3-deoxy-D-manno-octulosonic acid transferase"/>
    <property type="match status" value="1"/>
</dbReference>
<dbReference type="InterPro" id="IPR007507">
    <property type="entry name" value="Glycos_transf_N"/>
</dbReference>
<dbReference type="EMBL" id="FQUH01000013">
    <property type="protein sequence ID" value="SHF60109.1"/>
    <property type="molecule type" value="Genomic_DNA"/>
</dbReference>
<dbReference type="FunFam" id="3.40.50.11720:FF:000001">
    <property type="entry name" value="3-deoxy-D-manno-octulosonic acid transferase"/>
    <property type="match status" value="1"/>
</dbReference>
<dbReference type="GO" id="GO:0043842">
    <property type="term" value="F:Kdo transferase activity"/>
    <property type="evidence" value="ECO:0007669"/>
    <property type="project" value="UniProtKB-EC"/>
</dbReference>
<keyword evidence="12" id="KW-0472">Membrane</keyword>
<evidence type="ECO:0000313" key="15">
    <source>
        <dbReference type="Proteomes" id="UP000184159"/>
    </source>
</evidence>
<proteinExistence type="inferred from homology"/>
<gene>
    <name evidence="14" type="ORF">SAMN02745781_02707</name>
</gene>
<protein>
    <recommendedName>
        <fullName evidence="5 12">3-deoxy-D-manno-octulosonic acid transferase</fullName>
        <shortName evidence="12">Kdo transferase</shortName>
        <ecNumber evidence="4 12">2.4.99.12</ecNumber>
    </recommendedName>
    <alternativeName>
        <fullName evidence="8 12">Lipid IV(A) 3-deoxy-D-manno-octulosonic acid transferase</fullName>
    </alternativeName>
</protein>
<dbReference type="Proteomes" id="UP000184159">
    <property type="component" value="Unassembled WGS sequence"/>
</dbReference>
<dbReference type="EC" id="2.4.99.12" evidence="4 12"/>
<accession>A0A1M5CZG4</accession>
<feature type="site" description="Transition state stabilizer" evidence="11">
    <location>
        <position position="135"/>
    </location>
</feature>
<dbReference type="Pfam" id="PF04413">
    <property type="entry name" value="Glycos_transf_N"/>
    <property type="match status" value="1"/>
</dbReference>
<evidence type="ECO:0000259" key="13">
    <source>
        <dbReference type="Pfam" id="PF04413"/>
    </source>
</evidence>
<comment type="similarity">
    <text evidence="3">Belongs to the glycosyltransferase group 1 family. Glycosyltransferase 30 subfamily.</text>
</comment>
<evidence type="ECO:0000256" key="5">
    <source>
        <dbReference type="ARBA" id="ARBA00019077"/>
    </source>
</evidence>
<evidence type="ECO:0000256" key="10">
    <source>
        <dbReference type="PIRSR" id="PIRSR639901-1"/>
    </source>
</evidence>
<dbReference type="GO" id="GO:0005886">
    <property type="term" value="C:plasma membrane"/>
    <property type="evidence" value="ECO:0007669"/>
    <property type="project" value="UniProtKB-SubCell"/>
</dbReference>
<evidence type="ECO:0000313" key="14">
    <source>
        <dbReference type="EMBL" id="SHF60109.1"/>
    </source>
</evidence>
<feature type="domain" description="3-deoxy-D-manno-octulosonic-acid transferase N-terminal" evidence="13">
    <location>
        <begin position="37"/>
        <end position="216"/>
    </location>
</feature>
<dbReference type="RefSeq" id="WP_072960370.1">
    <property type="nucleotide sequence ID" value="NZ_FQUH01000013.1"/>
</dbReference>
<keyword evidence="12" id="KW-0448">Lipopolysaccharide biosynthesis</keyword>
<sequence length="426" mass="48154">MNYFIRLIYTLVLTIIAPFYLLKLFKKKTGKPYVGSRWTEHFGFIPSLSTSENQEVIWIHAVSVGETLSVIPLIKQLHVDFPEKKIIITTTTPTGAEQAQKISSIAEHRYMPLDFPFAIRGFLQSVKPSHLIIMETELWPNLLYMVKKSRIRISIINARLSEKSYRNYQKVKPLINLCLPQVDHIYCQHKDDSNRFKKLGAHASQLSVTGSIKYDIEISEEIKRKSGSLRHSIGSERPVWIAASTHLGEDELILENHKRILKEYPNALLILVPRHPERFNSVYELCVKEGLSTQRRTQESTHSQPYQVYLGDTMGEMLTLMGAADICVMGGSFIGKAVGGHNVLEPASLGIPTITGPSYYNFRDITLSLHESGALLILDSGDKIAPNIMTLLKNPNQLRQMSSQAKNLVMNNTGALKKTVNMLFYS</sequence>
<dbReference type="UniPathway" id="UPA00958"/>
<evidence type="ECO:0000256" key="9">
    <source>
        <dbReference type="ARBA" id="ARBA00049183"/>
    </source>
</evidence>
<comment type="function">
    <text evidence="12">Involved in lipopolysaccharide (LPS) biosynthesis. Catalyzes the transfer of 3-deoxy-D-manno-octulosonate (Kdo) residue(s) from CMP-Kdo to lipid IV(A), the tetraacyldisaccharide-1,4'-bisphosphate precursor of lipid A.</text>
</comment>
<evidence type="ECO:0000256" key="1">
    <source>
        <dbReference type="ARBA" id="ARBA00004388"/>
    </source>
</evidence>
<comment type="subcellular location">
    <subcellularLocation>
        <location evidence="1">Cell inner membrane</location>
        <topology evidence="1">Single-pass membrane protein</topology>
        <orientation evidence="1">Cytoplasmic side</orientation>
    </subcellularLocation>
    <subcellularLocation>
        <location evidence="12">Cell membrane</location>
    </subcellularLocation>
</comment>
<feature type="active site" description="Proton acceptor" evidence="10">
    <location>
        <position position="66"/>
    </location>
</feature>
<feature type="transmembrane region" description="Helical" evidence="12">
    <location>
        <begin position="6"/>
        <end position="22"/>
    </location>
</feature>
<dbReference type="Gene3D" id="3.40.50.11720">
    <property type="entry name" value="3-Deoxy-D-manno-octulosonic-acid transferase, N-terminal domain"/>
    <property type="match status" value="1"/>
</dbReference>
<dbReference type="GO" id="GO:0009244">
    <property type="term" value="P:lipopolysaccharide core region biosynthetic process"/>
    <property type="evidence" value="ECO:0007669"/>
    <property type="project" value="UniProtKB-UniRule"/>
</dbReference>
<dbReference type="GO" id="GO:0009245">
    <property type="term" value="P:lipid A biosynthetic process"/>
    <property type="evidence" value="ECO:0007669"/>
    <property type="project" value="TreeGrafter"/>
</dbReference>
<dbReference type="Gene3D" id="3.40.50.2000">
    <property type="entry name" value="Glycogen Phosphorylase B"/>
    <property type="match status" value="1"/>
</dbReference>
<feature type="site" description="Transition state stabilizer" evidence="11">
    <location>
        <position position="213"/>
    </location>
</feature>